<dbReference type="AlphaFoldDB" id="A0A7Y6NNS9"/>
<dbReference type="GO" id="GO:0009288">
    <property type="term" value="C:bacterial-type flagellum"/>
    <property type="evidence" value="ECO:0007669"/>
    <property type="project" value="UniProtKB-SubCell"/>
</dbReference>
<comment type="subcellular location">
    <subcellularLocation>
        <location evidence="3">Secreted</location>
    </subcellularLocation>
    <subcellularLocation>
        <location evidence="3">Bacterial flagellum</location>
    </subcellularLocation>
</comment>
<reference evidence="6 7" key="1">
    <citation type="submission" date="2020-06" db="EMBL/GenBank/DDBJ databases">
        <title>Schlegella sp. ID0723 isolated from air conditioner.</title>
        <authorList>
            <person name="Kim D.Y."/>
            <person name="Kim D.-U."/>
        </authorList>
    </citation>
    <scope>NUCLEOTIDE SEQUENCE [LARGE SCALE GENOMIC DNA]</scope>
    <source>
        <strain evidence="6 7">ID0723</strain>
    </source>
</reference>
<dbReference type="InterPro" id="IPR046358">
    <property type="entry name" value="Flagellin_C"/>
</dbReference>
<dbReference type="EMBL" id="JABWMJ010000005">
    <property type="protein sequence ID" value="NUZ06593.1"/>
    <property type="molecule type" value="Genomic_DNA"/>
</dbReference>
<dbReference type="Gene3D" id="2.60.120.260">
    <property type="entry name" value="Galactose-binding domain-like"/>
    <property type="match status" value="1"/>
</dbReference>
<gene>
    <name evidence="6" type="ORF">HQN59_12555</name>
</gene>
<dbReference type="Proteomes" id="UP000529637">
    <property type="component" value="Unassembled WGS sequence"/>
</dbReference>
<dbReference type="Pfam" id="PF00669">
    <property type="entry name" value="Flagellin_N"/>
    <property type="match status" value="1"/>
</dbReference>
<dbReference type="PANTHER" id="PTHR42792:SF2">
    <property type="entry name" value="FLAGELLIN"/>
    <property type="match status" value="1"/>
</dbReference>
<organism evidence="6 7">
    <name type="scientific">Piscinibacter koreensis</name>
    <dbReference type="NCBI Taxonomy" id="2742824"/>
    <lineage>
        <taxon>Bacteria</taxon>
        <taxon>Pseudomonadati</taxon>
        <taxon>Pseudomonadota</taxon>
        <taxon>Betaproteobacteria</taxon>
        <taxon>Burkholderiales</taxon>
        <taxon>Sphaerotilaceae</taxon>
        <taxon>Piscinibacter</taxon>
    </lineage>
</organism>
<keyword evidence="2 3" id="KW-0975">Bacterial flagellum</keyword>
<dbReference type="PRINTS" id="PR00207">
    <property type="entry name" value="FLAGELLIN"/>
</dbReference>
<evidence type="ECO:0000313" key="7">
    <source>
        <dbReference type="Proteomes" id="UP000529637"/>
    </source>
</evidence>
<protein>
    <recommendedName>
        <fullName evidence="3">Flagellin</fullName>
    </recommendedName>
</protein>
<comment type="caution">
    <text evidence="6">The sequence shown here is derived from an EMBL/GenBank/DDBJ whole genome shotgun (WGS) entry which is preliminary data.</text>
</comment>
<evidence type="ECO:0000256" key="2">
    <source>
        <dbReference type="ARBA" id="ARBA00023143"/>
    </source>
</evidence>
<evidence type="ECO:0000259" key="5">
    <source>
        <dbReference type="Pfam" id="PF00700"/>
    </source>
</evidence>
<dbReference type="PANTHER" id="PTHR42792">
    <property type="entry name" value="FLAGELLIN"/>
    <property type="match status" value="1"/>
</dbReference>
<dbReference type="SUPFAM" id="SSF64518">
    <property type="entry name" value="Phase 1 flagellin"/>
    <property type="match status" value="2"/>
</dbReference>
<dbReference type="GO" id="GO:0005576">
    <property type="term" value="C:extracellular region"/>
    <property type="evidence" value="ECO:0007669"/>
    <property type="project" value="UniProtKB-SubCell"/>
</dbReference>
<feature type="domain" description="Flagellin N-terminal" evidence="4">
    <location>
        <begin position="30"/>
        <end position="155"/>
    </location>
</feature>
<sequence>MARNPPVAGACPTAMPISINRHPAAAPALALGRAQAAGARATEQLASGRRINRAADDAAGLAVASSITARVRGLAVGSRNTLDAISLTQTAEGALGSVAGNLQRLRELAVQAANATNSRADRAALHAEAAQLIDEIDRIGSATRFNGLALLDGSFAAADFQVGADAGQTLQVGALANVRAAALGNPLALSSTLAGSTLTAASTITGPGQLVVNGVDVWRGVPVAADARLLADAINAAGIGGLRATAAATVAVGTYSAGASGEFNLNGQGAQRFEHGGLAAAAAIADTVNLVNNGPINLLTDGGFEDGTLPAAPMNYLYEPTDQRPWSFSDTGVTGNHSAFTSGNAPVPQGAMAAFVQMGGVLSQTFSVTHAGSYDLAFQMVQRLNHGFAQTVDVVIDGQPRLQVTAQPTWTAISLAGIQLGAGTHTIAFVGGNIVSDGTAFLDDIRLAASGVQPPRSVVASDNGSDVTLTAADGSNIRLNMASGSAGMAGLGGVAHGVGSDGITYSHVDLAYEGNRPLTITGSKAAALGLGATPVVVRRNDVVAGIDLTSAAGATRAIDTLDGALATIAAERASLGATQNRLHAAVSATQGAMLDAQAALGRIVDADVGAATCERTRAGIVQQAALAMVAQANAHASDVLRLLRG</sequence>
<evidence type="ECO:0000256" key="3">
    <source>
        <dbReference type="RuleBase" id="RU362073"/>
    </source>
</evidence>
<keyword evidence="3" id="KW-0964">Secreted</keyword>
<evidence type="ECO:0000313" key="6">
    <source>
        <dbReference type="EMBL" id="NUZ06593.1"/>
    </source>
</evidence>
<dbReference type="InterPro" id="IPR001029">
    <property type="entry name" value="Flagellin_N"/>
</dbReference>
<comment type="similarity">
    <text evidence="1 3">Belongs to the bacterial flagellin family.</text>
</comment>
<dbReference type="Gene3D" id="6.10.10.10">
    <property type="entry name" value="Flagellar export chaperone, C-terminal domain"/>
    <property type="match status" value="1"/>
</dbReference>
<dbReference type="Gene3D" id="1.20.1330.10">
    <property type="entry name" value="f41 fragment of flagellin, N-terminal domain"/>
    <property type="match status" value="2"/>
</dbReference>
<dbReference type="InterPro" id="IPR001492">
    <property type="entry name" value="Flagellin"/>
</dbReference>
<proteinExistence type="inferred from homology"/>
<name>A0A7Y6NNS9_9BURK</name>
<keyword evidence="7" id="KW-1185">Reference proteome</keyword>
<accession>A0A7Y6NNS9</accession>
<dbReference type="Pfam" id="PF00700">
    <property type="entry name" value="Flagellin_C"/>
    <property type="match status" value="1"/>
</dbReference>
<evidence type="ECO:0000256" key="1">
    <source>
        <dbReference type="ARBA" id="ARBA00005709"/>
    </source>
</evidence>
<dbReference type="InterPro" id="IPR042187">
    <property type="entry name" value="Flagellin_C_sub2"/>
</dbReference>
<dbReference type="GO" id="GO:0005198">
    <property type="term" value="F:structural molecule activity"/>
    <property type="evidence" value="ECO:0007669"/>
    <property type="project" value="UniProtKB-UniRule"/>
</dbReference>
<evidence type="ECO:0000259" key="4">
    <source>
        <dbReference type="Pfam" id="PF00669"/>
    </source>
</evidence>
<comment type="function">
    <text evidence="3">Flagellin is the subunit protein which polymerizes to form the filaments of bacterial flagella.</text>
</comment>
<feature type="domain" description="Flagellin C-terminal" evidence="5">
    <location>
        <begin position="558"/>
        <end position="643"/>
    </location>
</feature>